<evidence type="ECO:0000259" key="1">
    <source>
        <dbReference type="Pfam" id="PF14401"/>
    </source>
</evidence>
<gene>
    <name evidence="2" type="ORF">DT376_45390</name>
</gene>
<proteinExistence type="predicted"/>
<protein>
    <submittedName>
        <fullName evidence="2">RimK family alpha-L-glutamate ligase</fullName>
    </submittedName>
</protein>
<organism evidence="2 3">
    <name type="scientific">Pseudomonas aeruginosa</name>
    <dbReference type="NCBI Taxonomy" id="287"/>
    <lineage>
        <taxon>Bacteria</taxon>
        <taxon>Pseudomonadati</taxon>
        <taxon>Pseudomonadota</taxon>
        <taxon>Gammaproteobacteria</taxon>
        <taxon>Pseudomonadales</taxon>
        <taxon>Pseudomonadaceae</taxon>
        <taxon>Pseudomonas</taxon>
    </lineage>
</organism>
<feature type="non-terminal residue" evidence="2">
    <location>
        <position position="1"/>
    </location>
</feature>
<comment type="caution">
    <text evidence="2">The sequence shown here is derived from an EMBL/GenBank/DDBJ whole genome shotgun (WGS) entry which is preliminary data.</text>
</comment>
<dbReference type="InterPro" id="IPR025839">
    <property type="entry name" value="RLAN_dom"/>
</dbReference>
<dbReference type="Proteomes" id="UP000253594">
    <property type="component" value="Unassembled WGS sequence"/>
</dbReference>
<reference evidence="2 3" key="1">
    <citation type="submission" date="2018-07" db="EMBL/GenBank/DDBJ databases">
        <title>Mechanisms of high-level aminoglycoside resistance among Gram-negative pathogens in Brazil.</title>
        <authorList>
            <person name="Ballaben A.S."/>
            <person name="Darini A.L.C."/>
            <person name="Doi Y."/>
        </authorList>
    </citation>
    <scope>NUCLEOTIDE SEQUENCE [LARGE SCALE GENOMIC DNA]</scope>
    <source>
        <strain evidence="2 3">B2-305</strain>
    </source>
</reference>
<dbReference type="Pfam" id="PF14401">
    <property type="entry name" value="RLAN"/>
    <property type="match status" value="1"/>
</dbReference>
<feature type="non-terminal residue" evidence="2">
    <location>
        <position position="78"/>
    </location>
</feature>
<evidence type="ECO:0000313" key="2">
    <source>
        <dbReference type="EMBL" id="RCI63676.1"/>
    </source>
</evidence>
<dbReference type="AlphaFoldDB" id="A0A367LT78"/>
<name>A0A367LT78_PSEAI</name>
<accession>A0A367LT78</accession>
<feature type="domain" description="RimK-like ATPgrasp N-terminal" evidence="1">
    <location>
        <begin position="1"/>
        <end position="78"/>
    </location>
</feature>
<sequence>QVINLCRGYKYLGLGYYCSLLAEARGHRVIPSLRCISELARKSVYGLALGGLDKALDKALCRTPYGATDGFTLTLYFG</sequence>
<keyword evidence="2" id="KW-0436">Ligase</keyword>
<evidence type="ECO:0000313" key="3">
    <source>
        <dbReference type="Proteomes" id="UP000253594"/>
    </source>
</evidence>
<dbReference type="EMBL" id="QORE01004188">
    <property type="protein sequence ID" value="RCI63676.1"/>
    <property type="molecule type" value="Genomic_DNA"/>
</dbReference>
<dbReference type="GO" id="GO:0016874">
    <property type="term" value="F:ligase activity"/>
    <property type="evidence" value="ECO:0007669"/>
    <property type="project" value="UniProtKB-KW"/>
</dbReference>